<feature type="region of interest" description="Disordered" evidence="1">
    <location>
        <begin position="244"/>
        <end position="266"/>
    </location>
</feature>
<organism evidence="2 3">
    <name type="scientific">Reticulomyxa filosa</name>
    <dbReference type="NCBI Taxonomy" id="46433"/>
    <lineage>
        <taxon>Eukaryota</taxon>
        <taxon>Sar</taxon>
        <taxon>Rhizaria</taxon>
        <taxon>Retaria</taxon>
        <taxon>Foraminifera</taxon>
        <taxon>Monothalamids</taxon>
        <taxon>Reticulomyxidae</taxon>
        <taxon>Reticulomyxa</taxon>
    </lineage>
</organism>
<evidence type="ECO:0000313" key="3">
    <source>
        <dbReference type="Proteomes" id="UP000023152"/>
    </source>
</evidence>
<dbReference type="EMBL" id="ASPP01009863">
    <property type="protein sequence ID" value="ETO23549.1"/>
    <property type="molecule type" value="Genomic_DNA"/>
</dbReference>
<gene>
    <name evidence="2" type="ORF">RFI_13631</name>
</gene>
<evidence type="ECO:0000256" key="1">
    <source>
        <dbReference type="SAM" id="MobiDB-lite"/>
    </source>
</evidence>
<keyword evidence="3" id="KW-1185">Reference proteome</keyword>
<name>X6NCQ7_RETFI</name>
<feature type="compositionally biased region" description="Polar residues" evidence="1">
    <location>
        <begin position="248"/>
        <end position="264"/>
    </location>
</feature>
<sequence>MINALETKIHKPHHVRRKGGAITLDVDPVLDFPRPRDVREAFVKVLNLTDTIHEKTLEAKSWLEIAQTYLEVLMTYYALPKYCKFLPGYEPNESVENVILRLFEEPNSTSLHQILDDCFKDIETSLTNALTLSKKQMHVNLLLKSYVSFAELHLLQNNETLARHYWEQAKLCLFQMYRDSNDWIFLRRMNRHFRSDIHTVFKRIVRILICFPPRFIVENISVLDSFVAFETCMFAQGDFSSMRPPRLRTSSATAPNSTPNSTPKTLPYMRMDCVRLT</sequence>
<evidence type="ECO:0000313" key="2">
    <source>
        <dbReference type="EMBL" id="ETO23549.1"/>
    </source>
</evidence>
<comment type="caution">
    <text evidence="2">The sequence shown here is derived from an EMBL/GenBank/DDBJ whole genome shotgun (WGS) entry which is preliminary data.</text>
</comment>
<dbReference type="Proteomes" id="UP000023152">
    <property type="component" value="Unassembled WGS sequence"/>
</dbReference>
<accession>X6NCQ7</accession>
<reference evidence="2 3" key="1">
    <citation type="journal article" date="2013" name="Curr. Biol.">
        <title>The Genome of the Foraminiferan Reticulomyxa filosa.</title>
        <authorList>
            <person name="Glockner G."/>
            <person name="Hulsmann N."/>
            <person name="Schleicher M."/>
            <person name="Noegel A.A."/>
            <person name="Eichinger L."/>
            <person name="Gallinger C."/>
            <person name="Pawlowski J."/>
            <person name="Sierra R."/>
            <person name="Euteneuer U."/>
            <person name="Pillet L."/>
            <person name="Moustafa A."/>
            <person name="Platzer M."/>
            <person name="Groth M."/>
            <person name="Szafranski K."/>
            <person name="Schliwa M."/>
        </authorList>
    </citation>
    <scope>NUCLEOTIDE SEQUENCE [LARGE SCALE GENOMIC DNA]</scope>
</reference>
<dbReference type="AlphaFoldDB" id="X6NCQ7"/>
<proteinExistence type="predicted"/>
<protein>
    <submittedName>
        <fullName evidence="2">Uncharacterized protein</fullName>
    </submittedName>
</protein>
<dbReference type="OrthoDB" id="18070at2759"/>